<evidence type="ECO:0000313" key="5">
    <source>
        <dbReference type="EMBL" id="RBO85294.1"/>
    </source>
</evidence>
<dbReference type="SUPFAM" id="SSF53697">
    <property type="entry name" value="SIS domain"/>
    <property type="match status" value="1"/>
</dbReference>
<dbReference type="Gene3D" id="3.40.50.10490">
    <property type="entry name" value="Glucose-6-phosphate isomerase like protein, domain 1"/>
    <property type="match status" value="1"/>
</dbReference>
<dbReference type="InterPro" id="IPR004821">
    <property type="entry name" value="Cyt_trans-like"/>
</dbReference>
<reference evidence="5 6" key="1">
    <citation type="submission" date="2018-06" db="EMBL/GenBank/DDBJ databases">
        <title>Genomic Encyclopedia of Type Strains, Phase IV (KMG-IV): sequencing the most valuable type-strain genomes for metagenomic binning, comparative biology and taxonomic classification.</title>
        <authorList>
            <person name="Goeker M."/>
        </authorList>
    </citation>
    <scope>NUCLEOTIDE SEQUENCE [LARGE SCALE GENOMIC DNA]</scope>
    <source>
        <strain evidence="5 6">DSM 44599</strain>
    </source>
</reference>
<dbReference type="InterPro" id="IPR014729">
    <property type="entry name" value="Rossmann-like_a/b/a_fold"/>
</dbReference>
<dbReference type="SUPFAM" id="SSF53613">
    <property type="entry name" value="Ribokinase-like"/>
    <property type="match status" value="1"/>
</dbReference>
<organism evidence="5 6">
    <name type="scientific">Nocardia puris</name>
    <dbReference type="NCBI Taxonomy" id="208602"/>
    <lineage>
        <taxon>Bacteria</taxon>
        <taxon>Bacillati</taxon>
        <taxon>Actinomycetota</taxon>
        <taxon>Actinomycetes</taxon>
        <taxon>Mycobacteriales</taxon>
        <taxon>Nocardiaceae</taxon>
        <taxon>Nocardia</taxon>
    </lineage>
</organism>
<dbReference type="Proteomes" id="UP000252586">
    <property type="component" value="Unassembled WGS sequence"/>
</dbReference>
<dbReference type="InterPro" id="IPR046348">
    <property type="entry name" value="SIS_dom_sf"/>
</dbReference>
<keyword evidence="1" id="KW-0511">Multifunctional enzyme</keyword>
<dbReference type="PROSITE" id="PS51464">
    <property type="entry name" value="SIS"/>
    <property type="match status" value="1"/>
</dbReference>
<feature type="region of interest" description="Disordered" evidence="3">
    <location>
        <begin position="196"/>
        <end position="224"/>
    </location>
</feature>
<dbReference type="InterPro" id="IPR035461">
    <property type="entry name" value="GmhA/DiaA"/>
</dbReference>
<protein>
    <submittedName>
        <fullName evidence="5">RfaE bifunctional protein nucleotidyltransferase chain/domain</fullName>
    </submittedName>
</protein>
<dbReference type="InterPro" id="IPR011611">
    <property type="entry name" value="PfkB_dom"/>
</dbReference>
<evidence type="ECO:0000259" key="4">
    <source>
        <dbReference type="PROSITE" id="PS51464"/>
    </source>
</evidence>
<dbReference type="InterPro" id="IPR001347">
    <property type="entry name" value="SIS_dom"/>
</dbReference>
<name>A0A366D763_9NOCA</name>
<evidence type="ECO:0000256" key="3">
    <source>
        <dbReference type="SAM" id="MobiDB-lite"/>
    </source>
</evidence>
<dbReference type="SUPFAM" id="SSF52374">
    <property type="entry name" value="Nucleotidylyl transferase"/>
    <property type="match status" value="1"/>
</dbReference>
<keyword evidence="5" id="KW-0808">Transferase</keyword>
<evidence type="ECO:0000313" key="6">
    <source>
        <dbReference type="Proteomes" id="UP000252586"/>
    </source>
</evidence>
<comment type="caution">
    <text evidence="5">The sequence shown here is derived from an EMBL/GenBank/DDBJ whole genome shotgun (WGS) entry which is preliminary data.</text>
</comment>
<dbReference type="CDD" id="cd05006">
    <property type="entry name" value="SIS_GmhA"/>
    <property type="match status" value="1"/>
</dbReference>
<feature type="domain" description="SIS" evidence="4">
    <location>
        <begin position="36"/>
        <end position="191"/>
    </location>
</feature>
<evidence type="ECO:0000256" key="2">
    <source>
        <dbReference type="ARBA" id="ARBA00023277"/>
    </source>
</evidence>
<accession>A0A366D763</accession>
<keyword evidence="2" id="KW-0119">Carbohydrate metabolism</keyword>
<dbReference type="Pfam" id="PF13580">
    <property type="entry name" value="SIS_2"/>
    <property type="match status" value="1"/>
</dbReference>
<dbReference type="InterPro" id="IPR029056">
    <property type="entry name" value="Ribokinase-like"/>
</dbReference>
<dbReference type="STRING" id="1210090.GCA_001613185_03054"/>
<dbReference type="Pfam" id="PF00294">
    <property type="entry name" value="PfkB"/>
    <property type="match status" value="1"/>
</dbReference>
<dbReference type="Gene3D" id="3.40.50.620">
    <property type="entry name" value="HUPs"/>
    <property type="match status" value="1"/>
</dbReference>
<dbReference type="Gene3D" id="3.40.1190.20">
    <property type="match status" value="1"/>
</dbReference>
<proteinExistence type="predicted"/>
<dbReference type="AlphaFoldDB" id="A0A366D763"/>
<dbReference type="GO" id="GO:0097367">
    <property type="term" value="F:carbohydrate derivative binding"/>
    <property type="evidence" value="ECO:0007669"/>
    <property type="project" value="InterPro"/>
</dbReference>
<sequence length="682" mass="69120">MKTDTPLSSTPDRVAALITALESLDLARVSDWGSEIVARTRRGGRLLVLGNGGSAAQAQHLVAELVVRFETDRAPLPAIALCADSAVTTAAGNDLGFEEVFARQVRAHARPGDILLVLSTSGRSPNVVAAVAAAQDLGVSTWALTGPAGSPVSQMCDEVITVPAALTATVQECHLAIAHILCEAVDKSSAPVLAASDQGPTPVNLGGEPALASPAGARRRPRRPGGGHLVVVGDVLADCDWVGEVTRVSPEAPVPVLSAPTRQWRAGGAGMAAVLAAEDGWTVTLIAAWPADKVASRIQGLLRAAGVRLVELGTGGPMPVKVRLRAGGQTLLMVDDTCAATPISAPGPQAAAALVDADGVLVADYGRGVVAMPAVRELLAAAVGRVPVVWDPHPAGAAPIPGASVCTPNAAEAAWFTGAPVRAGDLDAVLGQARELRTAFACQHVLVSRGAGGAVLVGPDETAPQVIPAPRRVHGDSCGAGDRLAVALLGGLIRRQIPSAAARDAVAAATAFVAGHRGPLPGPRRPRTVDALAIAEQVRARGGRVVATGGCFDVLHAGHLTLLESAAAMGDCLIVLLNSDTSVARLKGPARPLISAPDRAAMLSALGCVDAVIVFDEDTPEAAIAALRPDVWVKGGDYVGAELPERAVVEAGGGLVVTGPYRDGVSTSELIARAAAGRAVRS</sequence>
<dbReference type="GO" id="GO:0016740">
    <property type="term" value="F:transferase activity"/>
    <property type="evidence" value="ECO:0007669"/>
    <property type="project" value="UniProtKB-KW"/>
</dbReference>
<dbReference type="PANTHER" id="PTHR30390">
    <property type="entry name" value="SEDOHEPTULOSE 7-PHOSPHATE ISOMERASE / DNAA INITIATOR-ASSOCIATING FACTOR FOR REPLICATION INITIATION"/>
    <property type="match status" value="1"/>
</dbReference>
<dbReference type="PANTHER" id="PTHR30390:SF6">
    <property type="entry name" value="DNAA INITIATOR-ASSOCIATING PROTEIN DIAA"/>
    <property type="match status" value="1"/>
</dbReference>
<dbReference type="Pfam" id="PF01467">
    <property type="entry name" value="CTP_transf_like"/>
    <property type="match status" value="1"/>
</dbReference>
<keyword evidence="6" id="KW-1185">Reference proteome</keyword>
<gene>
    <name evidence="5" type="ORF">DFR74_115142</name>
</gene>
<dbReference type="GO" id="GO:1901135">
    <property type="term" value="P:carbohydrate derivative metabolic process"/>
    <property type="evidence" value="ECO:0007669"/>
    <property type="project" value="InterPro"/>
</dbReference>
<dbReference type="EMBL" id="QNRE01000015">
    <property type="protein sequence ID" value="RBO85294.1"/>
    <property type="molecule type" value="Genomic_DNA"/>
</dbReference>
<dbReference type="InterPro" id="IPR050099">
    <property type="entry name" value="SIS_GmhA/DiaA_subfam"/>
</dbReference>
<dbReference type="NCBIfam" id="TIGR00125">
    <property type="entry name" value="cyt_tran_rel"/>
    <property type="match status" value="1"/>
</dbReference>
<evidence type="ECO:0000256" key="1">
    <source>
        <dbReference type="ARBA" id="ARBA00023268"/>
    </source>
</evidence>